<evidence type="ECO:0000256" key="1">
    <source>
        <dbReference type="SAM" id="MobiDB-lite"/>
    </source>
</evidence>
<dbReference type="Pfam" id="PF00533">
    <property type="entry name" value="BRCT"/>
    <property type="match status" value="1"/>
</dbReference>
<dbReference type="InterPro" id="IPR001357">
    <property type="entry name" value="BRCT_dom"/>
</dbReference>
<dbReference type="SMART" id="SM00292">
    <property type="entry name" value="BRCT"/>
    <property type="match status" value="3"/>
</dbReference>
<keyword evidence="4" id="KW-1185">Reference proteome</keyword>
<feature type="region of interest" description="Disordered" evidence="1">
    <location>
        <begin position="173"/>
        <end position="196"/>
    </location>
</feature>
<dbReference type="InterPro" id="IPR022047">
    <property type="entry name" value="Microcephalin-like"/>
</dbReference>
<proteinExistence type="predicted"/>
<dbReference type="Proteomes" id="UP001465755">
    <property type="component" value="Unassembled WGS sequence"/>
</dbReference>
<dbReference type="SUPFAM" id="SSF52113">
    <property type="entry name" value="BRCT domain"/>
    <property type="match status" value="2"/>
</dbReference>
<sequence>MDRTDILQGVTALIHCCEAVGLVNAKLVLKQKLESLGAKVCQRLSKDTTHVVFQKGSHHDPEHNRQAEAWVLLELHDKASKVAGNVMFVSPLWVECCATEQRRAIERRFEVRPPPRSAVLGLSGSTPGTGSGKKARAKRVLHPTPAEAFEVPIDDAMFSSSQQIRVMNSAGPLHQEANSPAPAGLKSRTRSGSAARHIPTAADQDFAGVDASTQLAANILISDLATGAPAHSGSKRAVRAAARHKAPHEQPTMTKRARRTAPAESPAGMSHLRSEMQSMELASPPPRAGTTRRRSLRRRSTDQTDSNSAMTTEAVEAVPDSEEEKEPSADPSADPRTGTNATVALASKEAVMQLVGGAVLNGVRYSKRQMSKPQETELRIVTDQDLVPAPAIADPKCSAPEALDVPGFSQITSPWSRSDSGLVSTPGGTAIKTTHRQTRSAACAVTAAPLQSLTVAQKKGTARASRFATPSSITPAAGAPEASEQRPVPSEWSAPRIWDAARPDMGKQATTRRAGGHENADPNAPAPMQLDDNWKVDSAGPTQGTIALSSASEAITAATRRAAKQLRGLRLCADGSEEHVTHLVMGAERRTMKVLLAIANGAWLLTPEWVTASVDAGMWLPETPYESQSRFAAAAARARSARGQVKGRGKHCGWRLLRDERVHIHEPTRKGSNGNAPHLRRLAAALDAKVGSLQTCTLCVVAGGAPKPSSLPAGARAVTEEWLLHAAEQYSIPSAADSSQMVLS</sequence>
<feature type="domain" description="BRCT" evidence="2">
    <location>
        <begin position="2"/>
        <end position="111"/>
    </location>
</feature>
<dbReference type="PANTHER" id="PTHR14625">
    <property type="entry name" value="MICROCEPHALIN"/>
    <property type="match status" value="1"/>
</dbReference>
<dbReference type="InterPro" id="IPR036420">
    <property type="entry name" value="BRCT_dom_sf"/>
</dbReference>
<organism evidence="3 4">
    <name type="scientific">Symbiochloris irregularis</name>
    <dbReference type="NCBI Taxonomy" id="706552"/>
    <lineage>
        <taxon>Eukaryota</taxon>
        <taxon>Viridiplantae</taxon>
        <taxon>Chlorophyta</taxon>
        <taxon>core chlorophytes</taxon>
        <taxon>Trebouxiophyceae</taxon>
        <taxon>Trebouxiales</taxon>
        <taxon>Trebouxiaceae</taxon>
        <taxon>Symbiochloris</taxon>
    </lineage>
</organism>
<dbReference type="CDD" id="cd17736">
    <property type="entry name" value="BRCT_microcephalin_rpt2"/>
    <property type="match status" value="1"/>
</dbReference>
<feature type="region of interest" description="Disordered" evidence="1">
    <location>
        <begin position="227"/>
        <end position="339"/>
    </location>
</feature>
<feature type="region of interest" description="Disordered" evidence="1">
    <location>
        <begin position="116"/>
        <end position="140"/>
    </location>
</feature>
<feature type="region of interest" description="Disordered" evidence="1">
    <location>
        <begin position="462"/>
        <end position="491"/>
    </location>
</feature>
<dbReference type="Gene3D" id="3.40.50.10190">
    <property type="entry name" value="BRCT domain"/>
    <property type="match status" value="2"/>
</dbReference>
<accession>A0AAW1PPP6</accession>
<feature type="region of interest" description="Disordered" evidence="1">
    <location>
        <begin position="504"/>
        <end position="527"/>
    </location>
</feature>
<dbReference type="PROSITE" id="PS50172">
    <property type="entry name" value="BRCT"/>
    <property type="match status" value="2"/>
</dbReference>
<comment type="caution">
    <text evidence="3">The sequence shown here is derived from an EMBL/GenBank/DDBJ whole genome shotgun (WGS) entry which is preliminary data.</text>
</comment>
<evidence type="ECO:0000313" key="4">
    <source>
        <dbReference type="Proteomes" id="UP001465755"/>
    </source>
</evidence>
<dbReference type="GO" id="GO:0000278">
    <property type="term" value="P:mitotic cell cycle"/>
    <property type="evidence" value="ECO:0007669"/>
    <property type="project" value="TreeGrafter"/>
</dbReference>
<dbReference type="AlphaFoldDB" id="A0AAW1PPP6"/>
<feature type="domain" description="BRCT" evidence="2">
    <location>
        <begin position="568"/>
        <end position="627"/>
    </location>
</feature>
<reference evidence="3 4" key="1">
    <citation type="journal article" date="2024" name="Nat. Commun.">
        <title>Phylogenomics reveals the evolutionary origins of lichenization in chlorophyte algae.</title>
        <authorList>
            <person name="Puginier C."/>
            <person name="Libourel C."/>
            <person name="Otte J."/>
            <person name="Skaloud P."/>
            <person name="Haon M."/>
            <person name="Grisel S."/>
            <person name="Petersen M."/>
            <person name="Berrin J.G."/>
            <person name="Delaux P.M."/>
            <person name="Dal Grande F."/>
            <person name="Keller J."/>
        </authorList>
    </citation>
    <scope>NUCLEOTIDE SEQUENCE [LARGE SCALE GENOMIC DNA]</scope>
    <source>
        <strain evidence="3 4">SAG 2036</strain>
    </source>
</reference>
<protein>
    <recommendedName>
        <fullName evidence="2">BRCT domain-containing protein</fullName>
    </recommendedName>
</protein>
<feature type="compositionally biased region" description="Basic residues" evidence="1">
    <location>
        <begin position="233"/>
        <end position="246"/>
    </location>
</feature>
<dbReference type="PANTHER" id="PTHR14625:SF3">
    <property type="entry name" value="MICROCEPHALIN"/>
    <property type="match status" value="1"/>
</dbReference>
<name>A0AAW1PPP6_9CHLO</name>
<dbReference type="EMBL" id="JALJOQ010000010">
    <property type="protein sequence ID" value="KAK9811968.1"/>
    <property type="molecule type" value="Genomic_DNA"/>
</dbReference>
<evidence type="ECO:0000313" key="3">
    <source>
        <dbReference type="EMBL" id="KAK9811968.1"/>
    </source>
</evidence>
<dbReference type="CDD" id="cd17716">
    <property type="entry name" value="BRCT_microcephalin_rpt1"/>
    <property type="match status" value="1"/>
</dbReference>
<gene>
    <name evidence="3" type="ORF">WJX73_004071</name>
</gene>
<evidence type="ECO:0000259" key="2">
    <source>
        <dbReference type="PROSITE" id="PS50172"/>
    </source>
</evidence>